<dbReference type="PROSITE" id="PS51257">
    <property type="entry name" value="PROKAR_LIPOPROTEIN"/>
    <property type="match status" value="1"/>
</dbReference>
<organism evidence="2 3">
    <name type="scientific">Paraferrimonas sedimenticola</name>
    <dbReference type="NCBI Taxonomy" id="375674"/>
    <lineage>
        <taxon>Bacteria</taxon>
        <taxon>Pseudomonadati</taxon>
        <taxon>Pseudomonadota</taxon>
        <taxon>Gammaproteobacteria</taxon>
        <taxon>Alteromonadales</taxon>
        <taxon>Ferrimonadaceae</taxon>
        <taxon>Paraferrimonas</taxon>
    </lineage>
</organism>
<evidence type="ECO:0000256" key="1">
    <source>
        <dbReference type="SAM" id="SignalP"/>
    </source>
</evidence>
<protein>
    <submittedName>
        <fullName evidence="2">Pellicle/biofilm biosynthesis outer membrane protein PelC</fullName>
    </submittedName>
</protein>
<feature type="signal peptide" evidence="1">
    <location>
        <begin position="1"/>
        <end position="19"/>
    </location>
</feature>
<accession>A0AA37RVY8</accession>
<dbReference type="EMBL" id="BSNC01000004">
    <property type="protein sequence ID" value="GLP96345.1"/>
    <property type="molecule type" value="Genomic_DNA"/>
</dbReference>
<feature type="chain" id="PRO_5041418693" evidence="1">
    <location>
        <begin position="20"/>
        <end position="169"/>
    </location>
</feature>
<dbReference type="Proteomes" id="UP001161422">
    <property type="component" value="Unassembled WGS sequence"/>
</dbReference>
<gene>
    <name evidence="2" type="primary">pelC</name>
    <name evidence="2" type="ORF">GCM10007895_16510</name>
</gene>
<evidence type="ECO:0000313" key="2">
    <source>
        <dbReference type="EMBL" id="GLP96345.1"/>
    </source>
</evidence>
<reference evidence="2" key="2">
    <citation type="submission" date="2023-01" db="EMBL/GenBank/DDBJ databases">
        <title>Draft genome sequence of Paraferrimonas sedimenticola strain NBRC 101628.</title>
        <authorList>
            <person name="Sun Q."/>
            <person name="Mori K."/>
        </authorList>
    </citation>
    <scope>NUCLEOTIDE SEQUENCE</scope>
    <source>
        <strain evidence="2">NBRC 101628</strain>
    </source>
</reference>
<dbReference type="RefSeq" id="WP_095505218.1">
    <property type="nucleotide sequence ID" value="NZ_BSNC01000004.1"/>
</dbReference>
<name>A0AA37RVY8_9GAMM</name>
<proteinExistence type="predicted"/>
<sequence length="169" mass="18693">MKRLAVACFVLLLSACASQYGSDSPQLDSSKPFYVLPLNNQSNMPLAQAQAEQLLASVLAEQGVKVVLYPKQQVSDIEASLTPQKRWTEAMQWLESQPNGYVVGGSIQEWQYKYGLDGEPAIGITITLSDKQQKELWRGSVSKSGWGRESISHIGMKAMEDLLGSLEWN</sequence>
<dbReference type="AlphaFoldDB" id="A0AA37RVY8"/>
<evidence type="ECO:0000313" key="3">
    <source>
        <dbReference type="Proteomes" id="UP001161422"/>
    </source>
</evidence>
<keyword evidence="3" id="KW-1185">Reference proteome</keyword>
<reference evidence="2" key="1">
    <citation type="journal article" date="2014" name="Int. J. Syst. Evol. Microbiol.">
        <title>Complete genome sequence of Corynebacterium casei LMG S-19264T (=DSM 44701T), isolated from a smear-ripened cheese.</title>
        <authorList>
            <consortium name="US DOE Joint Genome Institute (JGI-PGF)"/>
            <person name="Walter F."/>
            <person name="Albersmeier A."/>
            <person name="Kalinowski J."/>
            <person name="Ruckert C."/>
        </authorList>
    </citation>
    <scope>NUCLEOTIDE SEQUENCE</scope>
    <source>
        <strain evidence="2">NBRC 101628</strain>
    </source>
</reference>
<keyword evidence="1" id="KW-0732">Signal</keyword>
<dbReference type="Gene3D" id="3.40.50.10610">
    <property type="entry name" value="ABC-type transport auxiliary lipoprotein component"/>
    <property type="match status" value="1"/>
</dbReference>
<comment type="caution">
    <text evidence="2">The sequence shown here is derived from an EMBL/GenBank/DDBJ whole genome shotgun (WGS) entry which is preliminary data.</text>
</comment>